<feature type="domain" description="Solute-binding protein family 5" evidence="7">
    <location>
        <begin position="115"/>
        <end position="462"/>
    </location>
</feature>
<organism evidence="8 9">
    <name type="scientific">Paenibacillus filicis</name>
    <dbReference type="NCBI Taxonomy" id="669464"/>
    <lineage>
        <taxon>Bacteria</taxon>
        <taxon>Bacillati</taxon>
        <taxon>Bacillota</taxon>
        <taxon>Bacilli</taxon>
        <taxon>Bacillales</taxon>
        <taxon>Paenibacillaceae</taxon>
        <taxon>Paenibacillus</taxon>
    </lineage>
</organism>
<evidence type="ECO:0000259" key="7">
    <source>
        <dbReference type="Pfam" id="PF00496"/>
    </source>
</evidence>
<evidence type="ECO:0000256" key="3">
    <source>
        <dbReference type="ARBA" id="ARBA00022448"/>
    </source>
</evidence>
<feature type="signal peptide" evidence="6">
    <location>
        <begin position="1"/>
        <end position="26"/>
    </location>
</feature>
<name>A0ABU9DIS8_9BACL</name>
<dbReference type="Gene3D" id="3.40.190.10">
    <property type="entry name" value="Periplasmic binding protein-like II"/>
    <property type="match status" value="1"/>
</dbReference>
<dbReference type="InterPro" id="IPR000914">
    <property type="entry name" value="SBP_5_dom"/>
</dbReference>
<comment type="subcellular location">
    <subcellularLocation>
        <location evidence="1">Cell membrane</location>
        <topology evidence="1">Lipid-anchor</topology>
    </subcellularLocation>
</comment>
<gene>
    <name evidence="8" type="ORF">WMW72_12680</name>
</gene>
<dbReference type="RefSeq" id="WP_341415852.1">
    <property type="nucleotide sequence ID" value="NZ_JBBPCC010000007.1"/>
</dbReference>
<dbReference type="Gene3D" id="3.10.105.10">
    <property type="entry name" value="Dipeptide-binding Protein, Domain 3"/>
    <property type="match status" value="1"/>
</dbReference>
<dbReference type="InterPro" id="IPR023765">
    <property type="entry name" value="SBP_5_CS"/>
</dbReference>
<dbReference type="PROSITE" id="PS01040">
    <property type="entry name" value="SBP_BACTERIAL_5"/>
    <property type="match status" value="1"/>
</dbReference>
<keyword evidence="9" id="KW-1185">Reference proteome</keyword>
<evidence type="ECO:0000256" key="4">
    <source>
        <dbReference type="ARBA" id="ARBA00022729"/>
    </source>
</evidence>
<comment type="similarity">
    <text evidence="2">Belongs to the bacterial solute-binding protein 5 family.</text>
</comment>
<evidence type="ECO:0000256" key="5">
    <source>
        <dbReference type="SAM" id="MobiDB-lite"/>
    </source>
</evidence>
<dbReference type="EMBL" id="JBBPCC010000007">
    <property type="protein sequence ID" value="MEK8128762.1"/>
    <property type="molecule type" value="Genomic_DNA"/>
</dbReference>
<dbReference type="PROSITE" id="PS51257">
    <property type="entry name" value="PROKAR_LIPOPROTEIN"/>
    <property type="match status" value="1"/>
</dbReference>
<reference evidence="8 9" key="1">
    <citation type="submission" date="2024-04" db="EMBL/GenBank/DDBJ databases">
        <title>draft genome sequnece of Paenibacillus filicis.</title>
        <authorList>
            <person name="Kim D.-U."/>
        </authorList>
    </citation>
    <scope>NUCLEOTIDE SEQUENCE [LARGE SCALE GENOMIC DNA]</scope>
    <source>
        <strain evidence="8 9">KACC14197</strain>
    </source>
</reference>
<dbReference type="Pfam" id="PF00496">
    <property type="entry name" value="SBP_bac_5"/>
    <property type="match status" value="1"/>
</dbReference>
<dbReference type="PANTHER" id="PTHR30290:SF9">
    <property type="entry name" value="OLIGOPEPTIDE-BINDING PROTEIN APPA"/>
    <property type="match status" value="1"/>
</dbReference>
<accession>A0ABU9DIS8</accession>
<protein>
    <submittedName>
        <fullName evidence="8">ABC transporter substrate-binding protein</fullName>
    </submittedName>
</protein>
<keyword evidence="4 6" id="KW-0732">Signal</keyword>
<dbReference type="CDD" id="cd08516">
    <property type="entry name" value="PBP2_NikA_DppA_OppA_like_11"/>
    <property type="match status" value="1"/>
</dbReference>
<evidence type="ECO:0000256" key="2">
    <source>
        <dbReference type="ARBA" id="ARBA00005695"/>
    </source>
</evidence>
<feature type="region of interest" description="Disordered" evidence="5">
    <location>
        <begin position="36"/>
        <end position="67"/>
    </location>
</feature>
<sequence length="540" mass="58662">MKRKANSKLFNGLVVMLLVWVLAACGGGGNAGGNAGGNGPSGEAKSDTGSPASPQTSSGAAVEKTGAKSDGGKVTVLILQDLDYLDPHLAVAAGTNEVLFNIFEGLLKPNEKGELLPALAASYTVSPDGLTYTFKLRDGVKFHNGQALTSADVKYSYSRLAGLDTGKPLQTSFDGVKSVEAPDASTVVITLKQNNSSFLTALTATVIPSGYQDSNKNPVGTGPFKYKQYTPGQQLVVEKFADYWQKGIPSLDQVTFKIITDSQAGLLALKSGEVDIYPRIGTEQLQEVAKDFNTISTPQNLVQLVTFNITRKPFNDVKVRQALNYAINKKEIIDGVALGKGTILGSNLSPVLAKYYQAGLENTYKTDLEKAKSLLKEAGYPDGFETTLSVPSNYKFHVDTAQVVVAQLEQIGVKVKIEPVEWAVWLDRIYKGRNYDTTIIGLDGKLDPFQILNKYLSDSPNNFFNYKNPEYDSTLRAAVVETDDAKRIELYKKAQTILTQDAAAIYIMDPNTNIALNKKLAGYKTYPLYVQDLTSVYFTK</sequence>
<feature type="compositionally biased region" description="Polar residues" evidence="5">
    <location>
        <begin position="47"/>
        <end position="59"/>
    </location>
</feature>
<dbReference type="InterPro" id="IPR039424">
    <property type="entry name" value="SBP_5"/>
</dbReference>
<dbReference type="SUPFAM" id="SSF53850">
    <property type="entry name" value="Periplasmic binding protein-like II"/>
    <property type="match status" value="1"/>
</dbReference>
<evidence type="ECO:0000313" key="8">
    <source>
        <dbReference type="EMBL" id="MEK8128762.1"/>
    </source>
</evidence>
<proteinExistence type="inferred from homology"/>
<evidence type="ECO:0000256" key="1">
    <source>
        <dbReference type="ARBA" id="ARBA00004193"/>
    </source>
</evidence>
<comment type="caution">
    <text evidence="8">The sequence shown here is derived from an EMBL/GenBank/DDBJ whole genome shotgun (WGS) entry which is preliminary data.</text>
</comment>
<dbReference type="Gene3D" id="3.90.76.10">
    <property type="entry name" value="Dipeptide-binding Protein, Domain 1"/>
    <property type="match status" value="1"/>
</dbReference>
<keyword evidence="3" id="KW-0813">Transport</keyword>
<dbReference type="PIRSF" id="PIRSF002741">
    <property type="entry name" value="MppA"/>
    <property type="match status" value="1"/>
</dbReference>
<dbReference type="InterPro" id="IPR030678">
    <property type="entry name" value="Peptide/Ni-bd"/>
</dbReference>
<evidence type="ECO:0000256" key="6">
    <source>
        <dbReference type="SAM" id="SignalP"/>
    </source>
</evidence>
<evidence type="ECO:0000313" key="9">
    <source>
        <dbReference type="Proteomes" id="UP001469365"/>
    </source>
</evidence>
<dbReference type="Proteomes" id="UP001469365">
    <property type="component" value="Unassembled WGS sequence"/>
</dbReference>
<dbReference type="PANTHER" id="PTHR30290">
    <property type="entry name" value="PERIPLASMIC BINDING COMPONENT OF ABC TRANSPORTER"/>
    <property type="match status" value="1"/>
</dbReference>
<feature type="chain" id="PRO_5045727393" evidence="6">
    <location>
        <begin position="27"/>
        <end position="540"/>
    </location>
</feature>